<dbReference type="PANTHER" id="PTHR14289:SF16">
    <property type="entry name" value="POLYMERASE DELTA-INTERACTING PROTEIN 2"/>
    <property type="match status" value="1"/>
</dbReference>
<dbReference type="EMBL" id="BNGU01000003">
    <property type="protein sequence ID" value="GHM59118.1"/>
    <property type="molecule type" value="Genomic_DNA"/>
</dbReference>
<evidence type="ECO:0000259" key="1">
    <source>
        <dbReference type="PROSITE" id="PS51087"/>
    </source>
</evidence>
<reference evidence="2 3" key="1">
    <citation type="journal article" date="2021" name="Microb. Ecol.">
        <title>Candidatus Mesenet longicola: Novel Endosymbionts of Brontispa longissima that Induce Cytoplasmic Incompatibility.</title>
        <authorList>
            <person name="Takano S."/>
            <person name="Gotoh Y."/>
            <person name="Hayashi T."/>
        </authorList>
    </citation>
    <scope>NUCLEOTIDE SEQUENCE [LARGE SCALE GENOMIC DNA]</scope>
    <source>
        <strain evidence="2">L5</strain>
    </source>
</reference>
<gene>
    <name evidence="2" type="primary">apaG</name>
    <name evidence="2" type="ORF">sL5_01110</name>
</gene>
<accession>A0A8J3MNM8</accession>
<dbReference type="Proteomes" id="UP000637906">
    <property type="component" value="Unassembled WGS sequence"/>
</dbReference>
<dbReference type="NCBIfam" id="NF003967">
    <property type="entry name" value="PRK05461.1"/>
    <property type="match status" value="1"/>
</dbReference>
<name>A0A8J3MNM8_9RICK</name>
<dbReference type="PROSITE" id="PS51087">
    <property type="entry name" value="APAG"/>
    <property type="match status" value="1"/>
</dbReference>
<dbReference type="GO" id="GO:0070987">
    <property type="term" value="P:error-free translesion synthesis"/>
    <property type="evidence" value="ECO:0007669"/>
    <property type="project" value="TreeGrafter"/>
</dbReference>
<comment type="caution">
    <text evidence="2">The sequence shown here is derived from an EMBL/GenBank/DDBJ whole genome shotgun (WGS) entry which is preliminary data.</text>
</comment>
<dbReference type="Gene3D" id="2.60.40.1470">
    <property type="entry name" value="ApaG domain"/>
    <property type="match status" value="1"/>
</dbReference>
<keyword evidence="3" id="KW-1185">Reference proteome</keyword>
<dbReference type="AlphaFoldDB" id="A0A8J3MNM8"/>
<proteinExistence type="predicted"/>
<protein>
    <submittedName>
        <fullName evidence="2">Protein ApaG</fullName>
    </submittedName>
</protein>
<dbReference type="InterPro" id="IPR036767">
    <property type="entry name" value="ApaG_sf"/>
</dbReference>
<evidence type="ECO:0000313" key="2">
    <source>
        <dbReference type="EMBL" id="GHM59118.1"/>
    </source>
</evidence>
<dbReference type="Pfam" id="PF04379">
    <property type="entry name" value="DUF525"/>
    <property type="match status" value="1"/>
</dbReference>
<dbReference type="SUPFAM" id="SSF110069">
    <property type="entry name" value="ApaG-like"/>
    <property type="match status" value="1"/>
</dbReference>
<evidence type="ECO:0000313" key="3">
    <source>
        <dbReference type="Proteomes" id="UP000637906"/>
    </source>
</evidence>
<dbReference type="InterPro" id="IPR007474">
    <property type="entry name" value="ApaG_domain"/>
</dbReference>
<feature type="domain" description="ApaG" evidence="1">
    <location>
        <begin position="8"/>
        <end position="133"/>
    </location>
</feature>
<sequence length="136" mass="15900">MSLELQYSCITNEIRVTVQPPFYVDERSTPHKDRYAWFYCIKIKNNGCLTVQLLKRYWKLIDYTGKVDEISEIGIMGEQPILRPGEVFEYISGTYLNAPSGIMQGKYEFISDNSELFEVKIPLFSLDSPYMNKRPH</sequence>
<dbReference type="PANTHER" id="PTHR14289">
    <property type="entry name" value="F-BOX ONLY PROTEIN 3"/>
    <property type="match status" value="1"/>
</dbReference>
<organism evidence="2 3">
    <name type="scientific">Candidatus Mesenet longicola</name>
    <dbReference type="NCBI Taxonomy" id="1892558"/>
    <lineage>
        <taxon>Bacteria</taxon>
        <taxon>Pseudomonadati</taxon>
        <taxon>Pseudomonadota</taxon>
        <taxon>Alphaproteobacteria</taxon>
        <taxon>Rickettsiales</taxon>
        <taxon>Anaplasmataceae</taxon>
        <taxon>Candidatus Mesenet</taxon>
    </lineage>
</organism>